<accession>A0ABP1RWR4</accession>
<keyword evidence="3" id="KW-1133">Transmembrane helix</keyword>
<sequence>MEPNGIFLNKSFRNRAELHTQQTEEDLVSWTASHNQNRAMSSSTATTSSSFLLHNSSSSSSPQEEIVSQNLHCQSKITSQQHRSKNKRPLWIVKEEEMKEDYANREDDNNNNCNIIKSSSLAADNSPRATKQFKSKSGVEVDSKLRRTREDDGDVVDDDDDEMQGQSEGEKHGFFSLPTTTSPSLLSWKLPSFLCLPFTNDHHNSYLYLVNKSSKSTSGVLSLTSLILVVMAVLLASVPTPVISATATETGESSIVTDDINSNDVTSHDYLTTSSSITPVKLQTVTFSSPEGTTSEDTVLLSSAATGRTTGGGGTGPGPSVTHHSVEGLRQEPSMNDFAAWKDADSLGSLSSEVESSSDKTDALLHREYEFKSGFPELRNETREALQEEGSNHQPVVFVGGSGYVPPNSIRTRPSLDSDPLWQARPLAESRYPVPLQSAWDRNYRNPFNMTRVQHIEAECQDDSMRIHVRFNGSFHGLIYSSGYSYDPDCVYVNGTGRDGYEYWIKLNRCGTLGASNHVEGRREPSKNFMWNTVTVQYNPMIEEEWDEHFKVTCEYGYDFWKTVTFPFLDVEVATGNPVTFTLTPPECYMEVRYGFGTSGTRVGGPVRVGDPLTLMINMRSQYDGFDIVVNDCYAHNGATKRIQLIDHYGCPVDSKLMSPFRGTWSHTSLYETQVYAYLKTFRFTGSPALYIECDVRMCHGQCPSQPCYWRNVKSVSKRSTDNQMMITETEKNSTLSENLSLFQALRVLQEDEDSEALKSNLDTPESVCMKTGAFTAMIGLSTFILVILTVSTMIMCFRMRRGKIIEERETVADILRPYSHHVSQQSSQSQHQHPHQHHHHWSSAKPR</sequence>
<comment type="caution">
    <text evidence="5">The sequence shown here is derived from an EMBL/GenBank/DDBJ whole genome shotgun (WGS) entry which is preliminary data.</text>
</comment>
<feature type="region of interest" description="Disordered" evidence="2">
    <location>
        <begin position="305"/>
        <end position="325"/>
    </location>
</feature>
<dbReference type="InterPro" id="IPR055355">
    <property type="entry name" value="ZP-C"/>
</dbReference>
<dbReference type="SMART" id="SM00241">
    <property type="entry name" value="ZP"/>
    <property type="match status" value="1"/>
</dbReference>
<feature type="region of interest" description="Disordered" evidence="2">
    <location>
        <begin position="821"/>
        <end position="848"/>
    </location>
</feature>
<dbReference type="Proteomes" id="UP001642540">
    <property type="component" value="Unassembled WGS sequence"/>
</dbReference>
<feature type="region of interest" description="Disordered" evidence="2">
    <location>
        <begin position="119"/>
        <end position="176"/>
    </location>
</feature>
<gene>
    <name evidence="5" type="ORF">ODALV1_LOCUS27108</name>
</gene>
<dbReference type="Pfam" id="PF25057">
    <property type="entry name" value="CUT_N"/>
    <property type="match status" value="1"/>
</dbReference>
<feature type="compositionally biased region" description="Low complexity" evidence="2">
    <location>
        <begin position="41"/>
        <end position="61"/>
    </location>
</feature>
<dbReference type="EMBL" id="CAXLJM020000120">
    <property type="protein sequence ID" value="CAL8137845.1"/>
    <property type="molecule type" value="Genomic_DNA"/>
</dbReference>
<evidence type="ECO:0000256" key="1">
    <source>
        <dbReference type="ARBA" id="ARBA00023157"/>
    </source>
</evidence>
<dbReference type="Gene3D" id="2.60.40.4100">
    <property type="entry name" value="Zona pellucida, ZP-C domain"/>
    <property type="match status" value="1"/>
</dbReference>
<feature type="compositionally biased region" description="Polar residues" evidence="2">
    <location>
        <begin position="119"/>
        <end position="129"/>
    </location>
</feature>
<evidence type="ECO:0000256" key="3">
    <source>
        <dbReference type="SAM" id="Phobius"/>
    </source>
</evidence>
<dbReference type="PROSITE" id="PS51034">
    <property type="entry name" value="ZP_2"/>
    <property type="match status" value="1"/>
</dbReference>
<evidence type="ECO:0000256" key="2">
    <source>
        <dbReference type="SAM" id="MobiDB-lite"/>
    </source>
</evidence>
<feature type="compositionally biased region" description="Acidic residues" evidence="2">
    <location>
        <begin position="151"/>
        <end position="163"/>
    </location>
</feature>
<dbReference type="InterPro" id="IPR001507">
    <property type="entry name" value="ZP_dom"/>
</dbReference>
<evidence type="ECO:0000313" key="6">
    <source>
        <dbReference type="Proteomes" id="UP001642540"/>
    </source>
</evidence>
<organism evidence="5 6">
    <name type="scientific">Orchesella dallaii</name>
    <dbReference type="NCBI Taxonomy" id="48710"/>
    <lineage>
        <taxon>Eukaryota</taxon>
        <taxon>Metazoa</taxon>
        <taxon>Ecdysozoa</taxon>
        <taxon>Arthropoda</taxon>
        <taxon>Hexapoda</taxon>
        <taxon>Collembola</taxon>
        <taxon>Entomobryomorpha</taxon>
        <taxon>Entomobryoidea</taxon>
        <taxon>Orchesellidae</taxon>
        <taxon>Orchesellinae</taxon>
        <taxon>Orchesella</taxon>
    </lineage>
</organism>
<keyword evidence="1" id="KW-1015">Disulfide bond</keyword>
<feature type="transmembrane region" description="Helical" evidence="3">
    <location>
        <begin position="774"/>
        <end position="798"/>
    </location>
</feature>
<feature type="compositionally biased region" description="Basic residues" evidence="2">
    <location>
        <begin position="833"/>
        <end position="848"/>
    </location>
</feature>
<proteinExistence type="predicted"/>
<dbReference type="InterPro" id="IPR056953">
    <property type="entry name" value="CUT_N"/>
</dbReference>
<dbReference type="PANTHER" id="PTHR46560">
    <property type="entry name" value="CYPHER, ISOFORM B"/>
    <property type="match status" value="1"/>
</dbReference>
<name>A0ABP1RWR4_9HEXA</name>
<protein>
    <recommendedName>
        <fullName evidence="4">ZP domain-containing protein</fullName>
    </recommendedName>
</protein>
<feature type="domain" description="ZP" evidence="4">
    <location>
        <begin position="459"/>
        <end position="715"/>
    </location>
</feature>
<feature type="compositionally biased region" description="Basic and acidic residues" evidence="2">
    <location>
        <begin position="137"/>
        <end position="150"/>
    </location>
</feature>
<reference evidence="5 6" key="1">
    <citation type="submission" date="2024-08" db="EMBL/GenBank/DDBJ databases">
        <authorList>
            <person name="Cucini C."/>
            <person name="Frati F."/>
        </authorList>
    </citation>
    <scope>NUCLEOTIDE SEQUENCE [LARGE SCALE GENOMIC DNA]</scope>
</reference>
<keyword evidence="6" id="KW-1185">Reference proteome</keyword>
<dbReference type="InterPro" id="IPR042235">
    <property type="entry name" value="ZP-C_dom"/>
</dbReference>
<feature type="compositionally biased region" description="Low complexity" evidence="2">
    <location>
        <begin position="821"/>
        <end position="832"/>
    </location>
</feature>
<dbReference type="PANTHER" id="PTHR46560:SF3">
    <property type="entry name" value="ZP DOMAIN-CONTAINING PROTEIN"/>
    <property type="match status" value="1"/>
</dbReference>
<dbReference type="Pfam" id="PF00100">
    <property type="entry name" value="Zona_pellucida"/>
    <property type="match status" value="1"/>
</dbReference>
<evidence type="ECO:0000259" key="4">
    <source>
        <dbReference type="PROSITE" id="PS51034"/>
    </source>
</evidence>
<keyword evidence="3" id="KW-0812">Transmembrane</keyword>
<keyword evidence="3" id="KW-0472">Membrane</keyword>
<evidence type="ECO:0000313" key="5">
    <source>
        <dbReference type="EMBL" id="CAL8137845.1"/>
    </source>
</evidence>
<feature type="region of interest" description="Disordered" evidence="2">
    <location>
        <begin position="38"/>
        <end position="67"/>
    </location>
</feature>